<gene>
    <name evidence="2" type="ORF">CC85DRAFT_8820</name>
</gene>
<feature type="compositionally biased region" description="Basic residues" evidence="1">
    <location>
        <begin position="196"/>
        <end position="213"/>
    </location>
</feature>
<keyword evidence="3" id="KW-1185">Reference proteome</keyword>
<evidence type="ECO:0000313" key="3">
    <source>
        <dbReference type="Proteomes" id="UP000053611"/>
    </source>
</evidence>
<sequence>MSWSEKMATLSFEGSSTGVRGQTAPEDGFGALKNHVKMSTDSGESVSDPGPDAQVSSGATSGGTTLGNSIPVLVCCSLATDARLGMPSPPRGMLKRSVRPGKSVSDFGVNERGPRVSGVAAKAGARGRSREAPARAGPSAAASRASLRTRRGERDDRGAFVSKRGDVESSRSLKAESPSRLRRSSLRDARSPSWRPSRRPLRRESRRPRRSSR</sequence>
<name>A0A0J0XU27_9TREE</name>
<reference evidence="2 3" key="1">
    <citation type="submission" date="2015-03" db="EMBL/GenBank/DDBJ databases">
        <title>Genomics and transcriptomics of the oil-accumulating basidiomycete yeast T. oleaginosus allow insights into substrate utilization and the diverse evolutionary trajectories of mating systems in fungi.</title>
        <authorList>
            <consortium name="DOE Joint Genome Institute"/>
            <person name="Kourist R."/>
            <person name="Kracht O."/>
            <person name="Bracharz F."/>
            <person name="Lipzen A."/>
            <person name="Nolan M."/>
            <person name="Ohm R."/>
            <person name="Grigoriev I."/>
            <person name="Sun S."/>
            <person name="Heitman J."/>
            <person name="Bruck T."/>
            <person name="Nowrousian M."/>
        </authorList>
    </citation>
    <scope>NUCLEOTIDE SEQUENCE [LARGE SCALE GENOMIC DNA]</scope>
    <source>
        <strain evidence="2 3">IBC0246</strain>
    </source>
</reference>
<dbReference type="GeneID" id="28988093"/>
<feature type="compositionally biased region" description="Low complexity" evidence="1">
    <location>
        <begin position="134"/>
        <end position="146"/>
    </location>
</feature>
<dbReference type="RefSeq" id="XP_018281048.1">
    <property type="nucleotide sequence ID" value="XM_018427490.1"/>
</dbReference>
<evidence type="ECO:0000313" key="2">
    <source>
        <dbReference type="EMBL" id="KLT44557.1"/>
    </source>
</evidence>
<protein>
    <submittedName>
        <fullName evidence="2">Uncharacterized protein</fullName>
    </submittedName>
</protein>
<accession>A0A0J0XU27</accession>
<dbReference type="AlphaFoldDB" id="A0A0J0XU27"/>
<proteinExistence type="predicted"/>
<feature type="compositionally biased region" description="Basic and acidic residues" evidence="1">
    <location>
        <begin position="150"/>
        <end position="190"/>
    </location>
</feature>
<dbReference type="EMBL" id="KQ087186">
    <property type="protein sequence ID" value="KLT44557.1"/>
    <property type="molecule type" value="Genomic_DNA"/>
</dbReference>
<dbReference type="Proteomes" id="UP000053611">
    <property type="component" value="Unassembled WGS sequence"/>
</dbReference>
<feature type="region of interest" description="Disordered" evidence="1">
    <location>
        <begin position="82"/>
        <end position="213"/>
    </location>
</feature>
<organism evidence="2 3">
    <name type="scientific">Cutaneotrichosporon oleaginosum</name>
    <dbReference type="NCBI Taxonomy" id="879819"/>
    <lineage>
        <taxon>Eukaryota</taxon>
        <taxon>Fungi</taxon>
        <taxon>Dikarya</taxon>
        <taxon>Basidiomycota</taxon>
        <taxon>Agaricomycotina</taxon>
        <taxon>Tremellomycetes</taxon>
        <taxon>Trichosporonales</taxon>
        <taxon>Trichosporonaceae</taxon>
        <taxon>Cutaneotrichosporon</taxon>
    </lineage>
</organism>
<evidence type="ECO:0000256" key="1">
    <source>
        <dbReference type="SAM" id="MobiDB-lite"/>
    </source>
</evidence>
<feature type="region of interest" description="Disordered" evidence="1">
    <location>
        <begin position="1"/>
        <end position="68"/>
    </location>
</feature>